<feature type="region of interest" description="Disordered" evidence="2">
    <location>
        <begin position="328"/>
        <end position="351"/>
    </location>
</feature>
<proteinExistence type="predicted"/>
<evidence type="ECO:0000256" key="1">
    <source>
        <dbReference type="SAM" id="Coils"/>
    </source>
</evidence>
<keyword evidence="4" id="KW-1185">Reference proteome</keyword>
<evidence type="ECO:0000313" key="3">
    <source>
        <dbReference type="EMBL" id="MBC5999040.1"/>
    </source>
</evidence>
<gene>
    <name evidence="3" type="ORF">H8876_03370</name>
</gene>
<reference evidence="3" key="1">
    <citation type="submission" date="2020-08" db="EMBL/GenBank/DDBJ databases">
        <authorList>
            <person name="Liu C."/>
            <person name="Sun Q."/>
        </authorList>
    </citation>
    <scope>NUCLEOTIDE SEQUENCE</scope>
    <source>
        <strain evidence="3">BX16</strain>
    </source>
</reference>
<evidence type="ECO:0000256" key="2">
    <source>
        <dbReference type="SAM" id="MobiDB-lite"/>
    </source>
</evidence>
<dbReference type="RefSeq" id="WP_249286522.1">
    <property type="nucleotide sequence ID" value="NZ_JACRWC010000048.1"/>
</dbReference>
<sequence length="351" mass="38836">MDKNALTEKRRETVIGLLKGMNIKKASGEGFDKDDVYECMQQLCDLYEKNIEELEDAYEGEIVALKDKYQKYDDNNDLYVSLIMEAKKSSNEIINQAKDEVENILSEGREEVSKQEEEIEQMRAGIDAEKQAMSDELNAARQAVEAEKAAMKAELEAEKEKLSALKNKYHQQINAMEEEFNEIKTNILRTAGKLDSLKSKLPEEDSVNWDIIDHAGAVDFPAEEIQVDHTIDPVPVSVEPVAEIPAAVEIPEAPVAADTVTELPAEDPAGTYDIPADGGATSVTLEELTAPDAYAPQEAAPAPQAAEEISFDDIDIDLPDLNTLETAPVQEAQAEDEISFEGLEDLFKDEK</sequence>
<evidence type="ECO:0000313" key="4">
    <source>
        <dbReference type="Proteomes" id="UP000644115"/>
    </source>
</evidence>
<name>A0A923NA95_9FIRM</name>
<accession>A0A923NA95</accession>
<comment type="caution">
    <text evidence="3">The sequence shown here is derived from an EMBL/GenBank/DDBJ whole genome shotgun (WGS) entry which is preliminary data.</text>
</comment>
<dbReference type="AlphaFoldDB" id="A0A923NA95"/>
<dbReference type="Proteomes" id="UP000644115">
    <property type="component" value="Unassembled WGS sequence"/>
</dbReference>
<feature type="compositionally biased region" description="Acidic residues" evidence="2">
    <location>
        <begin position="333"/>
        <end position="344"/>
    </location>
</feature>
<keyword evidence="1" id="KW-0175">Coiled coil</keyword>
<protein>
    <submittedName>
        <fullName evidence="3">Uncharacterized protein</fullName>
    </submittedName>
</protein>
<feature type="coiled-coil region" evidence="1">
    <location>
        <begin position="37"/>
        <end position="186"/>
    </location>
</feature>
<organism evidence="3 4">
    <name type="scientific">Lentihominibacter faecis</name>
    <dbReference type="NCBI Taxonomy" id="2764712"/>
    <lineage>
        <taxon>Bacteria</taxon>
        <taxon>Bacillati</taxon>
        <taxon>Bacillota</taxon>
        <taxon>Clostridia</taxon>
        <taxon>Peptostreptococcales</taxon>
        <taxon>Anaerovoracaceae</taxon>
        <taxon>Lentihominibacter</taxon>
    </lineage>
</organism>
<dbReference type="EMBL" id="JACRWC010000048">
    <property type="protein sequence ID" value="MBC5999040.1"/>
    <property type="molecule type" value="Genomic_DNA"/>
</dbReference>